<evidence type="ECO:0000256" key="3">
    <source>
        <dbReference type="ARBA" id="ARBA00022490"/>
    </source>
</evidence>
<evidence type="ECO:0000256" key="1">
    <source>
        <dbReference type="ARBA" id="ARBA00004514"/>
    </source>
</evidence>
<keyword evidence="6 12" id="KW-0949">S-adenosyl-L-methionine</keyword>
<proteinExistence type="predicted"/>
<feature type="region of interest" description="Disordered" evidence="13">
    <location>
        <begin position="1"/>
        <end position="27"/>
    </location>
</feature>
<keyword evidence="4 12" id="KW-0489">Methyltransferase</keyword>
<accession>A0ABR2YX10</accession>
<name>A0ABR2YX10_9CHLO</name>
<feature type="compositionally biased region" description="Polar residues" evidence="13">
    <location>
        <begin position="138"/>
        <end position="151"/>
    </location>
</feature>
<evidence type="ECO:0000256" key="5">
    <source>
        <dbReference type="ARBA" id="ARBA00022679"/>
    </source>
</evidence>
<dbReference type="PANTHER" id="PTHR11006:SF89">
    <property type="entry name" value="PROTEIN ARGININE N-METHYLTRANSFERASE 3-RELATED"/>
    <property type="match status" value="1"/>
</dbReference>
<dbReference type="InterPro" id="IPR029063">
    <property type="entry name" value="SAM-dependent_MTases_sf"/>
</dbReference>
<evidence type="ECO:0000256" key="2">
    <source>
        <dbReference type="ARBA" id="ARBA00011925"/>
    </source>
</evidence>
<dbReference type="InterPro" id="IPR055135">
    <property type="entry name" value="PRMT_dom"/>
</dbReference>
<organism evidence="17 18">
    <name type="scientific">Coccomyxa subellipsoidea</name>
    <dbReference type="NCBI Taxonomy" id="248742"/>
    <lineage>
        <taxon>Eukaryota</taxon>
        <taxon>Viridiplantae</taxon>
        <taxon>Chlorophyta</taxon>
        <taxon>core chlorophytes</taxon>
        <taxon>Trebouxiophyceae</taxon>
        <taxon>Trebouxiophyceae incertae sedis</taxon>
        <taxon>Coccomyxaceae</taxon>
        <taxon>Coccomyxa</taxon>
    </lineage>
</organism>
<dbReference type="EMBL" id="JALJOT010000003">
    <property type="protein sequence ID" value="KAK9916387.1"/>
    <property type="molecule type" value="Genomic_DNA"/>
</dbReference>
<dbReference type="InterPro" id="IPR025799">
    <property type="entry name" value="Arg_MeTrfase"/>
</dbReference>
<feature type="region of interest" description="Disordered" evidence="13">
    <location>
        <begin position="130"/>
        <end position="151"/>
    </location>
</feature>
<keyword evidence="5 12" id="KW-0808">Transferase</keyword>
<feature type="domain" description="Protein arginine N-methyltransferase" evidence="16">
    <location>
        <begin position="394"/>
        <end position="534"/>
    </location>
</feature>
<dbReference type="Gene3D" id="3.40.50.150">
    <property type="entry name" value="Vaccinia Virus protein VP39"/>
    <property type="match status" value="1"/>
</dbReference>
<evidence type="ECO:0000256" key="13">
    <source>
        <dbReference type="SAM" id="MobiDB-lite"/>
    </source>
</evidence>
<feature type="compositionally biased region" description="Polar residues" evidence="13">
    <location>
        <begin position="205"/>
        <end position="220"/>
    </location>
</feature>
<keyword evidence="3" id="KW-0963">Cytoplasm</keyword>
<evidence type="ECO:0000256" key="6">
    <source>
        <dbReference type="ARBA" id="ARBA00022691"/>
    </source>
</evidence>
<dbReference type="Pfam" id="PF21137">
    <property type="entry name" value="ANM3_C2H2_Zf"/>
    <property type="match status" value="1"/>
</dbReference>
<feature type="domain" description="Protein arginine N-methyltransferase 3-like C2H2 zinc finger" evidence="15">
    <location>
        <begin position="65"/>
        <end position="115"/>
    </location>
</feature>
<protein>
    <recommendedName>
        <fullName evidence="2">type I protein arginine methyltransferase</fullName>
        <ecNumber evidence="2">2.1.1.319</ecNumber>
    </recommendedName>
</protein>
<dbReference type="EC" id="2.1.1.319" evidence="2"/>
<reference evidence="17 18" key="1">
    <citation type="journal article" date="2024" name="Nat. Commun.">
        <title>Phylogenomics reveals the evolutionary origins of lichenization in chlorophyte algae.</title>
        <authorList>
            <person name="Puginier C."/>
            <person name="Libourel C."/>
            <person name="Otte J."/>
            <person name="Skaloud P."/>
            <person name="Haon M."/>
            <person name="Grisel S."/>
            <person name="Petersen M."/>
            <person name="Berrin J.G."/>
            <person name="Delaux P.M."/>
            <person name="Dal Grande F."/>
            <person name="Keller J."/>
        </authorList>
    </citation>
    <scope>NUCLEOTIDE SEQUENCE [LARGE SCALE GENOMIC DNA]</scope>
    <source>
        <strain evidence="17 18">SAG 216-7</strain>
    </source>
</reference>
<evidence type="ECO:0000259" key="15">
    <source>
        <dbReference type="Pfam" id="PF21137"/>
    </source>
</evidence>
<dbReference type="Pfam" id="PF13649">
    <property type="entry name" value="Methyltransf_25"/>
    <property type="match status" value="1"/>
</dbReference>
<evidence type="ECO:0000256" key="10">
    <source>
        <dbReference type="ARBA" id="ARBA00047384"/>
    </source>
</evidence>
<dbReference type="SUPFAM" id="SSF53335">
    <property type="entry name" value="S-adenosyl-L-methionine-dependent methyltransferases"/>
    <property type="match status" value="1"/>
</dbReference>
<evidence type="ECO:0000256" key="7">
    <source>
        <dbReference type="ARBA" id="ARBA00022723"/>
    </source>
</evidence>
<feature type="domain" description="Methyltransferase" evidence="14">
    <location>
        <begin position="284"/>
        <end position="387"/>
    </location>
</feature>
<evidence type="ECO:0000256" key="9">
    <source>
        <dbReference type="ARBA" id="ARBA00022833"/>
    </source>
</evidence>
<keyword evidence="8" id="KW-0863">Zinc-finger</keyword>
<dbReference type="InterPro" id="IPR041698">
    <property type="entry name" value="Methyltransf_25"/>
</dbReference>
<dbReference type="Pfam" id="PF22528">
    <property type="entry name" value="PRMT_C"/>
    <property type="match status" value="1"/>
</dbReference>
<feature type="compositionally biased region" description="Acidic residues" evidence="13">
    <location>
        <begin position="17"/>
        <end position="27"/>
    </location>
</feature>
<feature type="compositionally biased region" description="Basic and acidic residues" evidence="13">
    <location>
        <begin position="1"/>
        <end position="16"/>
    </location>
</feature>
<evidence type="ECO:0000256" key="12">
    <source>
        <dbReference type="PROSITE-ProRule" id="PRU01015"/>
    </source>
</evidence>
<keyword evidence="7" id="KW-0479">Metal-binding</keyword>
<sequence length="596" mass="63950">MVASAEDHEMAQHEGGDSDWETDSGDEIEEDQASKCLFSEDMLPSVTAALEHDATHFGFDFHRYVKQAKLDEYGVIKCVNYIRAAVKLGNDPRSDLAAALSTPEKPWDDEEYLFPVLQNDSLLCHEYDTSGEPPQQAVPASSGLSKAVPETSTELEQLKQENAALRAALQQACLADMAPEVADEIQGGGGLEALGDMDLDGRGNAHTNGGTSTSGTQPPQMSVRAVGGRPRSVRDARMERADESYFDSYGHFDIHRTMISDKVRTDAYQQALESNPSLMKGAAVLDVGCGTGILSMFAARGGAAQVTAVEGSERMAEHARSIVAENRLDSASGGPITVVASRMEDVDSLPVPQVDVIVSEWMGYALFFESMLDSVIHARDRWLKPGGAMLPDLASIHIAGAGPGAVDLDFWNDVYGFSYRPVRDLLLEASLKDAHVAPVHPCHVLTAPCCLRSFDLATMSAADTEFSTEFVLEAASSATVAAAECHALVLWFDTEFSARFCREQPLVLSTSPQAQPTHWAQTVLALRHPVTLSATAVQEKGGGEGSAASLRGRVSFGRSDKHRCLDISLECQAFSAQGAPVGPPQTQLYSIKTAGS</sequence>
<dbReference type="CDD" id="cd02440">
    <property type="entry name" value="AdoMet_MTases"/>
    <property type="match status" value="1"/>
</dbReference>
<dbReference type="InterPro" id="IPR049482">
    <property type="entry name" value="ANM3-like_C2H2_Zf"/>
</dbReference>
<evidence type="ECO:0000256" key="8">
    <source>
        <dbReference type="ARBA" id="ARBA00022771"/>
    </source>
</evidence>
<evidence type="ECO:0000313" key="18">
    <source>
        <dbReference type="Proteomes" id="UP001491310"/>
    </source>
</evidence>
<dbReference type="InterPro" id="IPR036236">
    <property type="entry name" value="Znf_C2H2_sf"/>
</dbReference>
<comment type="catalytic activity">
    <reaction evidence="11">
        <text>L-arginyl-[protein] + S-adenosyl-L-methionine = N(omega)-methyl-L-arginyl-[protein] + S-adenosyl-L-homocysteine + H(+)</text>
        <dbReference type="Rhea" id="RHEA:48100"/>
        <dbReference type="Rhea" id="RHEA-COMP:10532"/>
        <dbReference type="Rhea" id="RHEA-COMP:11990"/>
        <dbReference type="ChEBI" id="CHEBI:15378"/>
        <dbReference type="ChEBI" id="CHEBI:29965"/>
        <dbReference type="ChEBI" id="CHEBI:57856"/>
        <dbReference type="ChEBI" id="CHEBI:59789"/>
        <dbReference type="ChEBI" id="CHEBI:65280"/>
    </reaction>
    <physiologicalReaction direction="left-to-right" evidence="11">
        <dbReference type="Rhea" id="RHEA:48101"/>
    </physiologicalReaction>
</comment>
<keyword evidence="18" id="KW-1185">Reference proteome</keyword>
<dbReference type="PROSITE" id="PS51678">
    <property type="entry name" value="SAM_MT_PRMT"/>
    <property type="match status" value="1"/>
</dbReference>
<dbReference type="PANTHER" id="PTHR11006">
    <property type="entry name" value="PROTEIN ARGININE N-METHYLTRANSFERASE"/>
    <property type="match status" value="1"/>
</dbReference>
<comment type="catalytic activity">
    <reaction evidence="10">
        <text>L-arginyl-[protein] + 2 S-adenosyl-L-methionine = N(omega),N(omega)-dimethyl-L-arginyl-[protein] + 2 S-adenosyl-L-homocysteine + 2 H(+)</text>
        <dbReference type="Rhea" id="RHEA:48096"/>
        <dbReference type="Rhea" id="RHEA-COMP:10532"/>
        <dbReference type="Rhea" id="RHEA-COMP:11991"/>
        <dbReference type="ChEBI" id="CHEBI:15378"/>
        <dbReference type="ChEBI" id="CHEBI:29965"/>
        <dbReference type="ChEBI" id="CHEBI:57856"/>
        <dbReference type="ChEBI" id="CHEBI:59789"/>
        <dbReference type="ChEBI" id="CHEBI:61897"/>
        <dbReference type="EC" id="2.1.1.319"/>
    </reaction>
    <physiologicalReaction direction="left-to-right" evidence="10">
        <dbReference type="Rhea" id="RHEA:48097"/>
    </physiologicalReaction>
</comment>
<evidence type="ECO:0000259" key="16">
    <source>
        <dbReference type="Pfam" id="PF22528"/>
    </source>
</evidence>
<dbReference type="Gene3D" id="2.70.160.11">
    <property type="entry name" value="Hnrnp arginine n-methyltransferase1"/>
    <property type="match status" value="1"/>
</dbReference>
<feature type="region of interest" description="Disordered" evidence="13">
    <location>
        <begin position="186"/>
        <end position="233"/>
    </location>
</feature>
<comment type="subcellular location">
    <subcellularLocation>
        <location evidence="1">Cytoplasm</location>
        <location evidence="1">Cytosol</location>
    </subcellularLocation>
</comment>
<evidence type="ECO:0000256" key="11">
    <source>
        <dbReference type="ARBA" id="ARBA00049303"/>
    </source>
</evidence>
<comment type="caution">
    <text evidence="17">The sequence shown here is derived from an EMBL/GenBank/DDBJ whole genome shotgun (WGS) entry which is preliminary data.</text>
</comment>
<evidence type="ECO:0000313" key="17">
    <source>
        <dbReference type="EMBL" id="KAK9916387.1"/>
    </source>
</evidence>
<dbReference type="SUPFAM" id="SSF57667">
    <property type="entry name" value="beta-beta-alpha zinc fingers"/>
    <property type="match status" value="1"/>
</dbReference>
<dbReference type="Proteomes" id="UP001491310">
    <property type="component" value="Unassembled WGS sequence"/>
</dbReference>
<keyword evidence="9" id="KW-0862">Zinc</keyword>
<evidence type="ECO:0000259" key="14">
    <source>
        <dbReference type="Pfam" id="PF13649"/>
    </source>
</evidence>
<gene>
    <name evidence="17" type="ORF">WJX75_002095</name>
</gene>
<evidence type="ECO:0000256" key="4">
    <source>
        <dbReference type="ARBA" id="ARBA00022603"/>
    </source>
</evidence>